<keyword evidence="5 8" id="KW-0472">Membrane</keyword>
<reference evidence="9" key="1">
    <citation type="submission" date="2020-06" db="EMBL/GenBank/DDBJ databases">
        <title>Draft genome of Bugula neritina, a colonial animal packing powerful symbionts and potential medicines.</title>
        <authorList>
            <person name="Rayko M."/>
        </authorList>
    </citation>
    <scope>NUCLEOTIDE SEQUENCE [LARGE SCALE GENOMIC DNA]</scope>
    <source>
        <strain evidence="9">Kwan_BN1</strain>
    </source>
</reference>
<dbReference type="PROSITE" id="PS50283">
    <property type="entry name" value="NA_SOLUT_SYMP_3"/>
    <property type="match status" value="1"/>
</dbReference>
<organism evidence="9 10">
    <name type="scientific">Bugula neritina</name>
    <name type="common">Brown bryozoan</name>
    <name type="synonym">Sertularia neritina</name>
    <dbReference type="NCBI Taxonomy" id="10212"/>
    <lineage>
        <taxon>Eukaryota</taxon>
        <taxon>Metazoa</taxon>
        <taxon>Spiralia</taxon>
        <taxon>Lophotrochozoa</taxon>
        <taxon>Bryozoa</taxon>
        <taxon>Gymnolaemata</taxon>
        <taxon>Cheilostomatida</taxon>
        <taxon>Flustrina</taxon>
        <taxon>Buguloidea</taxon>
        <taxon>Bugulidae</taxon>
        <taxon>Bugula</taxon>
    </lineage>
</organism>
<evidence type="ECO:0000256" key="5">
    <source>
        <dbReference type="ARBA" id="ARBA00023136"/>
    </source>
</evidence>
<dbReference type="GO" id="GO:0005886">
    <property type="term" value="C:plasma membrane"/>
    <property type="evidence" value="ECO:0007669"/>
    <property type="project" value="TreeGrafter"/>
</dbReference>
<feature type="region of interest" description="Disordered" evidence="7">
    <location>
        <begin position="299"/>
        <end position="353"/>
    </location>
</feature>
<dbReference type="AlphaFoldDB" id="A0A7J7JNW2"/>
<protein>
    <submittedName>
        <fullName evidence="9">SLC5A9</fullName>
    </submittedName>
</protein>
<dbReference type="Gene3D" id="1.20.1730.10">
    <property type="entry name" value="Sodium/glucose cotransporter"/>
    <property type="match status" value="1"/>
</dbReference>
<dbReference type="Pfam" id="PF00474">
    <property type="entry name" value="SSF"/>
    <property type="match status" value="1"/>
</dbReference>
<sequence length="353" mass="39629">MRTRLLSQYSRVPNDLVSTQDYLVSHWVLIKSPEVVSYYVYTLPSQPGEGLRGFFLGVMLASLASSMTSVFNSSCTIICVDIWKKVRPLAQNKELMIVGRVSILLMVAASTLWVLVLDLLENFDDFFHSIQRLTAFFTPPITAVFLTALFWKRTTEKGAFYGLMIGTVTGLIRLILETSYPSPKCSEDTRPDILKNFHYLYFCTCLFVLSLLTIVVVSLLTDPIDPKYLPKLMFQTRKGKSGQKKQKGKFEVENLNLSETTTDETSGKTKTKRVSFIDVKLNSAVSTSTEFNGSENFEDVTINNLDSPPSCEQTTSRNTGSSSEYSIDGDLTMVPTPPLELKTEEDEKKEDEG</sequence>
<dbReference type="OrthoDB" id="6154318at2759"/>
<feature type="transmembrane region" description="Helical" evidence="8">
    <location>
        <begin position="129"/>
        <end position="151"/>
    </location>
</feature>
<evidence type="ECO:0000256" key="2">
    <source>
        <dbReference type="ARBA" id="ARBA00006434"/>
    </source>
</evidence>
<accession>A0A7J7JNW2</accession>
<dbReference type="PANTHER" id="PTHR11819:SF195">
    <property type="entry name" value="SODIUM_GLUCOSE COTRANSPORTER 4"/>
    <property type="match status" value="1"/>
</dbReference>
<evidence type="ECO:0000256" key="3">
    <source>
        <dbReference type="ARBA" id="ARBA00022692"/>
    </source>
</evidence>
<keyword evidence="3 8" id="KW-0812">Transmembrane</keyword>
<dbReference type="PROSITE" id="PS00457">
    <property type="entry name" value="NA_SOLUT_SYMP_2"/>
    <property type="match status" value="1"/>
</dbReference>
<evidence type="ECO:0000256" key="4">
    <source>
        <dbReference type="ARBA" id="ARBA00022989"/>
    </source>
</evidence>
<keyword evidence="10" id="KW-1185">Reference proteome</keyword>
<dbReference type="PANTHER" id="PTHR11819">
    <property type="entry name" value="SOLUTE CARRIER FAMILY 5"/>
    <property type="match status" value="1"/>
</dbReference>
<dbReference type="InterPro" id="IPR038377">
    <property type="entry name" value="Na/Glc_symporter_sf"/>
</dbReference>
<proteinExistence type="inferred from homology"/>
<dbReference type="InterPro" id="IPR018212">
    <property type="entry name" value="Na/solute_symporter_CS"/>
</dbReference>
<dbReference type="GO" id="GO:0005412">
    <property type="term" value="F:D-glucose:sodium symporter activity"/>
    <property type="evidence" value="ECO:0007669"/>
    <property type="project" value="TreeGrafter"/>
</dbReference>
<keyword evidence="4 8" id="KW-1133">Transmembrane helix</keyword>
<dbReference type="Proteomes" id="UP000593567">
    <property type="component" value="Unassembled WGS sequence"/>
</dbReference>
<feature type="transmembrane region" description="Helical" evidence="8">
    <location>
        <begin position="196"/>
        <end position="221"/>
    </location>
</feature>
<evidence type="ECO:0000256" key="6">
    <source>
        <dbReference type="RuleBase" id="RU362091"/>
    </source>
</evidence>
<dbReference type="EMBL" id="VXIV02002034">
    <property type="protein sequence ID" value="KAF6027725.1"/>
    <property type="molecule type" value="Genomic_DNA"/>
</dbReference>
<feature type="compositionally biased region" description="Polar residues" evidence="7">
    <location>
        <begin position="299"/>
        <end position="325"/>
    </location>
</feature>
<evidence type="ECO:0000313" key="9">
    <source>
        <dbReference type="EMBL" id="KAF6027725.1"/>
    </source>
</evidence>
<feature type="transmembrane region" description="Helical" evidence="8">
    <location>
        <begin position="158"/>
        <end position="176"/>
    </location>
</feature>
<evidence type="ECO:0000313" key="10">
    <source>
        <dbReference type="Proteomes" id="UP000593567"/>
    </source>
</evidence>
<feature type="transmembrane region" description="Helical" evidence="8">
    <location>
        <begin position="95"/>
        <end position="117"/>
    </location>
</feature>
<evidence type="ECO:0000256" key="8">
    <source>
        <dbReference type="SAM" id="Phobius"/>
    </source>
</evidence>
<name>A0A7J7JNW2_BUGNE</name>
<evidence type="ECO:0000256" key="7">
    <source>
        <dbReference type="SAM" id="MobiDB-lite"/>
    </source>
</evidence>
<evidence type="ECO:0000256" key="1">
    <source>
        <dbReference type="ARBA" id="ARBA00004141"/>
    </source>
</evidence>
<dbReference type="InterPro" id="IPR001734">
    <property type="entry name" value="Na/solute_symporter"/>
</dbReference>
<comment type="subcellular location">
    <subcellularLocation>
        <location evidence="1">Membrane</location>
        <topology evidence="1">Multi-pass membrane protein</topology>
    </subcellularLocation>
</comment>
<gene>
    <name evidence="9" type="ORF">EB796_013948</name>
</gene>
<comment type="similarity">
    <text evidence="2 6">Belongs to the sodium:solute symporter (SSF) (TC 2.A.21) family.</text>
</comment>
<comment type="caution">
    <text evidence="9">The sequence shown here is derived from an EMBL/GenBank/DDBJ whole genome shotgun (WGS) entry which is preliminary data.</text>
</comment>
<feature type="compositionally biased region" description="Basic and acidic residues" evidence="7">
    <location>
        <begin position="341"/>
        <end position="353"/>
    </location>
</feature>